<sequence>MSINKLFADMGMDLDIVDLSEDESTEKTGVKPKDGTVVINCDQNETETNNGERKINVQNEEQAKINWNLLEMESDKEEVQTQKDSQGSDNSVLLLEDGYDSLVLSSREEDLGMNENDSLDLDMREKGDDNLKGVNQINVVSSIESRVGSENMMVQLTLDSEDNKLKYENEEGLNDNVDLDLNASENLVFSLGVDGDHLKRLSENGAIRDAENKDMFPEKKEGFVLVSADNMEMGNENMQVLNKNGDLDLDKNQRVGLDSGIGNNFDAVIETSSVTDMEKRGESEKMEVQLVLVSEHEATEIEYMEGLKENSALGTCANNNLCLGPGEVNDNLKGSGGSSVVSSIESKDNSEKMDLGTILAENDEKMENEDMEGVVSSIGSKGNSEKMDLGIVLAETGEEMEDENKEGANANVDFVLKEGVNSEILINDGEMGFTQNKDKIQEMEGVIANSSAVRCDSEMNSLELVLDTSVQGTIVDASKGTETQMDQTVKRGESEKMELQLVSVSGHEVTEIEHMEGLKENSASGTCANNNLKGASANVDFVLKEGFSSEVLLKDGEMGFTENRGKVEQVDHEKLNLEGVIENRSIVRGNSEMNSLELVLDTSVQGTIVDASKGIETQMDQTEIIEPSMDNANLNSGPSKKVDQTMSNNEPETADLGSSLGSFLDSKTPKRRGRKAKGKPNDANTKVDQTMSNNEPETADLGSSLGSFLDSKSPKRRGRKAKGKPNDANTNLESVVCHTGEGSSSRGKRERKESKYLSHPYTSVESSQKKLKRDQITNGEDEKVNNGEGKKVKTGDDVKEVYKGNDGKSEMFSENVVLDLISTAQGPLNPQNSILTKPTTGLLTAFHDSVSGNVKISQEICPMISGPTANVLNSETEERHQGYIYDEPAALLVKFHSSANIPSKEDLIVKFTKFGALVDPVTHLVTDGESARIVFARLNDALVAFDCFNRSGDFETTRLRYVSPIKVAIAPPPVLLDARDKLEEMIMSFNGSGLENKESLMEDARGLLEKVNLTLTKNGTIRY</sequence>
<reference evidence="2" key="1">
    <citation type="submission" date="2020-01" db="EMBL/GenBank/DDBJ databases">
        <title>Genome sequence of Kobresia littledalei, the first chromosome-level genome in the family Cyperaceae.</title>
        <authorList>
            <person name="Qu G."/>
        </authorList>
    </citation>
    <scope>NUCLEOTIDE SEQUENCE</scope>
    <source>
        <strain evidence="2">C.B.Clarke</strain>
        <tissue evidence="2">Leaf</tissue>
    </source>
</reference>
<evidence type="ECO:0000313" key="2">
    <source>
        <dbReference type="EMBL" id="KAF3332781.1"/>
    </source>
</evidence>
<feature type="compositionally biased region" description="Polar residues" evidence="1">
    <location>
        <begin position="630"/>
        <end position="651"/>
    </location>
</feature>
<proteinExistence type="predicted"/>
<comment type="caution">
    <text evidence="2">The sequence shown here is derived from an EMBL/GenBank/DDBJ whole genome shotgun (WGS) entry which is preliminary data.</text>
</comment>
<feature type="compositionally biased region" description="Basic residues" evidence="1">
    <location>
        <begin position="714"/>
        <end position="723"/>
    </location>
</feature>
<gene>
    <name evidence="2" type="ORF">FCM35_KLT02358</name>
</gene>
<name>A0A833RAQ0_9POAL</name>
<feature type="compositionally biased region" description="Basic and acidic residues" evidence="1">
    <location>
        <begin position="780"/>
        <end position="792"/>
    </location>
</feature>
<dbReference type="PANTHER" id="PTHR35491">
    <property type="entry name" value="OS12G0638500-LIKE PROTEIN"/>
    <property type="match status" value="1"/>
</dbReference>
<accession>A0A833RAQ0</accession>
<organism evidence="2 3">
    <name type="scientific">Carex littledalei</name>
    <dbReference type="NCBI Taxonomy" id="544730"/>
    <lineage>
        <taxon>Eukaryota</taxon>
        <taxon>Viridiplantae</taxon>
        <taxon>Streptophyta</taxon>
        <taxon>Embryophyta</taxon>
        <taxon>Tracheophyta</taxon>
        <taxon>Spermatophyta</taxon>
        <taxon>Magnoliopsida</taxon>
        <taxon>Liliopsida</taxon>
        <taxon>Poales</taxon>
        <taxon>Cyperaceae</taxon>
        <taxon>Cyperoideae</taxon>
        <taxon>Cariceae</taxon>
        <taxon>Carex</taxon>
        <taxon>Carex subgen. Euthyceras</taxon>
    </lineage>
</organism>
<evidence type="ECO:0000313" key="3">
    <source>
        <dbReference type="Proteomes" id="UP000623129"/>
    </source>
</evidence>
<feature type="compositionally biased region" description="Basic residues" evidence="1">
    <location>
        <begin position="669"/>
        <end position="678"/>
    </location>
</feature>
<feature type="compositionally biased region" description="Polar residues" evidence="1">
    <location>
        <begin position="682"/>
        <end position="696"/>
    </location>
</feature>
<protein>
    <submittedName>
        <fullName evidence="2">Uncharacterized protein</fullName>
    </submittedName>
</protein>
<feature type="compositionally biased region" description="Low complexity" evidence="1">
    <location>
        <begin position="655"/>
        <end position="666"/>
    </location>
</feature>
<dbReference type="AlphaFoldDB" id="A0A833RAQ0"/>
<dbReference type="PANTHER" id="PTHR35491:SF12">
    <property type="entry name" value="RRM DOMAIN-CONTAINING PROTEIN"/>
    <property type="match status" value="1"/>
</dbReference>
<dbReference type="Proteomes" id="UP000623129">
    <property type="component" value="Unassembled WGS sequence"/>
</dbReference>
<keyword evidence="3" id="KW-1185">Reference proteome</keyword>
<feature type="compositionally biased region" description="Low complexity" evidence="1">
    <location>
        <begin position="700"/>
        <end position="711"/>
    </location>
</feature>
<evidence type="ECO:0000256" key="1">
    <source>
        <dbReference type="SAM" id="MobiDB-lite"/>
    </source>
</evidence>
<dbReference type="EMBL" id="SWLB01000011">
    <property type="protein sequence ID" value="KAF3332781.1"/>
    <property type="molecule type" value="Genomic_DNA"/>
</dbReference>
<feature type="region of interest" description="Disordered" evidence="1">
    <location>
        <begin position="627"/>
        <end position="792"/>
    </location>
</feature>
<dbReference type="OrthoDB" id="62853at2759"/>